<evidence type="ECO:0000313" key="1">
    <source>
        <dbReference type="EnsemblMetazoa" id="SMAR012653-PA"/>
    </source>
</evidence>
<dbReference type="EMBL" id="JH432181">
    <property type="status" value="NOT_ANNOTATED_CDS"/>
    <property type="molecule type" value="Genomic_DNA"/>
</dbReference>
<reference evidence="1" key="2">
    <citation type="submission" date="2015-02" db="UniProtKB">
        <authorList>
            <consortium name="EnsemblMetazoa"/>
        </authorList>
    </citation>
    <scope>IDENTIFICATION</scope>
</reference>
<organism evidence="1 2">
    <name type="scientific">Strigamia maritima</name>
    <name type="common">European centipede</name>
    <name type="synonym">Geophilus maritimus</name>
    <dbReference type="NCBI Taxonomy" id="126957"/>
    <lineage>
        <taxon>Eukaryota</taxon>
        <taxon>Metazoa</taxon>
        <taxon>Ecdysozoa</taxon>
        <taxon>Arthropoda</taxon>
        <taxon>Myriapoda</taxon>
        <taxon>Chilopoda</taxon>
        <taxon>Pleurostigmophora</taxon>
        <taxon>Geophilomorpha</taxon>
        <taxon>Linotaeniidae</taxon>
        <taxon>Strigamia</taxon>
    </lineage>
</organism>
<name>T1JFN9_STRMM</name>
<sequence length="97" mass="11629">MLSLFEYYDLLNYVNVPTVFSDSMSSIQFLRNDLENTKTKHMRIKYCMARDWFLKGCFVIEKIPTTHTTADIFTKWFPRDCILIIVLECLPFRVMLF</sequence>
<keyword evidence="2" id="KW-1185">Reference proteome</keyword>
<proteinExistence type="predicted"/>
<dbReference type="EnsemblMetazoa" id="SMAR012653-RA">
    <property type="protein sequence ID" value="SMAR012653-PA"/>
    <property type="gene ID" value="SMAR012653"/>
</dbReference>
<dbReference type="PhylomeDB" id="T1JFN9"/>
<protein>
    <submittedName>
        <fullName evidence="1">Uncharacterized protein</fullName>
    </submittedName>
</protein>
<evidence type="ECO:0000313" key="2">
    <source>
        <dbReference type="Proteomes" id="UP000014500"/>
    </source>
</evidence>
<accession>T1JFN9</accession>
<dbReference type="AlphaFoldDB" id="T1JFN9"/>
<dbReference type="HOGENOM" id="CLU_2349370_0_0_1"/>
<reference evidence="2" key="1">
    <citation type="submission" date="2011-05" db="EMBL/GenBank/DDBJ databases">
        <authorList>
            <person name="Richards S.R."/>
            <person name="Qu J."/>
            <person name="Jiang H."/>
            <person name="Jhangiani S.N."/>
            <person name="Agravi P."/>
            <person name="Goodspeed R."/>
            <person name="Gross S."/>
            <person name="Mandapat C."/>
            <person name="Jackson L."/>
            <person name="Mathew T."/>
            <person name="Pu L."/>
            <person name="Thornton R."/>
            <person name="Saada N."/>
            <person name="Wilczek-Boney K.B."/>
            <person name="Lee S."/>
            <person name="Kovar C."/>
            <person name="Wu Y."/>
            <person name="Scherer S.E."/>
            <person name="Worley K.C."/>
            <person name="Muzny D.M."/>
            <person name="Gibbs R."/>
        </authorList>
    </citation>
    <scope>NUCLEOTIDE SEQUENCE</scope>
    <source>
        <strain evidence="2">Brora</strain>
    </source>
</reference>
<dbReference type="Proteomes" id="UP000014500">
    <property type="component" value="Unassembled WGS sequence"/>
</dbReference>